<evidence type="ECO:0000259" key="2">
    <source>
        <dbReference type="Pfam" id="PF00501"/>
    </source>
</evidence>
<dbReference type="PaxDb" id="44689-DDB0231690"/>
<comment type="similarity">
    <text evidence="1">Belongs to the ATP-dependent AMP-binding enzyme family.</text>
</comment>
<dbReference type="KEGG" id="ddi:DDB_G0273697"/>
<dbReference type="Pfam" id="PF13193">
    <property type="entry name" value="AMP-binding_C"/>
    <property type="match status" value="1"/>
</dbReference>
<dbReference type="RefSeq" id="XP_644465.1">
    <property type="nucleotide sequence ID" value="XM_639373.1"/>
</dbReference>
<evidence type="ECO:0000259" key="3">
    <source>
        <dbReference type="Pfam" id="PF13193"/>
    </source>
</evidence>
<proteinExistence type="inferred from homology"/>
<organism evidence="5 7">
    <name type="scientific">Dictyostelium discoideum</name>
    <name type="common">Social amoeba</name>
    <dbReference type="NCBI Taxonomy" id="44689"/>
    <lineage>
        <taxon>Eukaryota</taxon>
        <taxon>Amoebozoa</taxon>
        <taxon>Evosea</taxon>
        <taxon>Eumycetozoa</taxon>
        <taxon>Dictyostelia</taxon>
        <taxon>Dictyosteliales</taxon>
        <taxon>Dictyosteliaceae</taxon>
        <taxon>Dictyostelium</taxon>
    </lineage>
</organism>
<dbReference type="EMBL" id="AAFI02000011">
    <property type="protein sequence ID" value="EAL70539.1"/>
    <property type="molecule type" value="Genomic_DNA"/>
</dbReference>
<dbReference type="InterPro" id="IPR032387">
    <property type="entry name" value="ACAS_N"/>
</dbReference>
<dbReference type="GeneID" id="8618887"/>
<dbReference type="RefSeq" id="XP_644785.1">
    <property type="nucleotide sequence ID" value="XM_639693.1"/>
</dbReference>
<name>Q557A4_DICDI</name>
<dbReference type="PANTHER" id="PTHR43347:SF4">
    <property type="entry name" value="AMP-DEPENDENT SYNTHETASE_LIGASE DOMAIN-CONTAINING PROTEIN-RELATED"/>
    <property type="match status" value="1"/>
</dbReference>
<dbReference type="dictyBase" id="DDB_G0273225">
    <property type="gene designation" value="aslC-1"/>
</dbReference>
<dbReference type="VEuPathDB" id="AmoebaDB:DDB_G0273697"/>
<accession>Q86JS1</accession>
<dbReference type="FunCoup" id="Q557A4">
    <property type="interactions" value="5"/>
</dbReference>
<dbReference type="eggNOG" id="KOG1175">
    <property type="taxonomic scope" value="Eukaryota"/>
</dbReference>
<dbReference type="HOGENOM" id="CLU_000022_3_5_1"/>
<dbReference type="OMA" id="PRDTYFC"/>
<evidence type="ECO:0000313" key="5">
    <source>
        <dbReference type="EMBL" id="EAL70539.1"/>
    </source>
</evidence>
<dbReference type="GeneID" id="8619090"/>
<dbReference type="Pfam" id="PF00501">
    <property type="entry name" value="AMP-binding"/>
    <property type="match status" value="1"/>
</dbReference>
<reference evidence="5" key="3">
    <citation type="submission" date="2009-08" db="EMBL/GenBank/DDBJ databases">
        <authorList>
            <consortium name="The Dictyostelium discoideum Sequencing Consortium"/>
            <person name="Eichinger L."/>
            <person name="Pachebat J.A."/>
            <person name="Gloeckner G."/>
            <person name="Rajandream M.-A."/>
            <person name="Sucgang R."/>
            <person name="Song J."/>
            <person name="Cox E.C."/>
            <person name="Tunggal B."/>
            <person name="Szafranski K."/>
            <person name="Konfortov B.A."/>
            <person name="Farbrother P."/>
            <person name="Bankier A.T."/>
            <person name="Lehmann R."/>
            <person name="Hamlin N."/>
            <person name="Xu Q."/>
            <person name="Davies R."/>
            <person name="Gaudet P."/>
            <person name="Fey P."/>
            <person name="Pilcher K."/>
            <person name="Chen G."/>
            <person name="Saunders D."/>
            <person name="Sodergren E."/>
            <person name="Davis P."/>
            <person name="Nie X."/>
            <person name="Kerhornou A."/>
            <person name="Hemphill L."/>
            <person name="Bason N."/>
            <person name="Berriman M."/>
            <person name="Desany B."/>
            <person name="Churcher C."/>
            <person name="Cooper J."/>
            <person name="van Driessche N."/>
            <person name="Cronin A."/>
            <person name="Goodhead I."/>
            <person name="Muzny D."/>
            <person name="Hall N."/>
            <person name="Harper D."/>
            <person name="Lindsay R."/>
            <person name="Hauser H."/>
            <person name="James K."/>
            <person name="Quiles M."/>
            <person name="Buchrieser C."/>
            <person name="Wardroper A."/>
            <person name="Thangavelu M."/>
            <person name="Johnson D."/>
            <person name="Knights A."/>
            <person name="Loulseged H."/>
            <person name="Mungall K."/>
            <person name="Price C."/>
            <person name="Ma J."/>
            <person name="Quail M."/>
            <person name="Hernandez J."/>
            <person name="Rabbinowitsch E."/>
            <person name="Steffen D."/>
            <person name="Sanders M."/>
            <person name="Weinstock G."/>
            <person name="Sharp S."/>
            <person name="Just E."/>
            <person name="Shaulsky G."/>
            <person name="Simmonds M."/>
            <person name="Tivey A."/>
            <person name="White B."/>
            <person name="Walker D."/>
            <person name="Woodward J."/>
            <person name="Winckler T."/>
            <person name="Schleicher M."/>
            <person name="Rosenthal A."/>
            <person name="Rivero F."/>
            <person name="Chisholm R.L."/>
            <person name="Gibbs R."/>
            <person name="Loomis W.F."/>
            <person name="Platzer M."/>
            <person name="Kay R.R."/>
            <person name="Williams J."/>
            <person name="Dear P.H."/>
            <person name="Noegel A.A."/>
            <person name="Barrell B."/>
            <person name="Kuspa A."/>
        </authorList>
    </citation>
    <scope>NUCLEOTIDE SEQUENCE</scope>
    <source>
        <strain evidence="5">AX4</strain>
    </source>
</reference>
<keyword evidence="7" id="KW-1185">Reference proteome</keyword>
<dbReference type="EMBL" id="AAFI02000009">
    <property type="protein sequence ID" value="EAL70830.1"/>
    <property type="molecule type" value="Genomic_DNA"/>
</dbReference>
<dbReference type="InterPro" id="IPR000873">
    <property type="entry name" value="AMP-dep_synth/lig_dom"/>
</dbReference>
<reference evidence="5 7" key="2">
    <citation type="journal article" date="2005" name="Nature">
        <title>The genome of the social amoeba Dictyostelium discoideum.</title>
        <authorList>
            <consortium name="The Dictyostelium discoideum Sequencing Consortium"/>
            <person name="Eichinger L."/>
            <person name="Pachebat J.A."/>
            <person name="Glockner G."/>
            <person name="Rajandream M.A."/>
            <person name="Sucgang R."/>
            <person name="Berriman M."/>
            <person name="Song J."/>
            <person name="Olsen R."/>
            <person name="Szafranski K."/>
            <person name="Xu Q."/>
            <person name="Tunggal B."/>
            <person name="Kummerfeld S."/>
            <person name="Madera M."/>
            <person name="Konfortov B.A."/>
            <person name="Rivero F."/>
            <person name="Bankier A.T."/>
            <person name="Lehmann R."/>
            <person name="Hamlin N."/>
            <person name="Davies R."/>
            <person name="Gaudet P."/>
            <person name="Fey P."/>
            <person name="Pilcher K."/>
            <person name="Chen G."/>
            <person name="Saunders D."/>
            <person name="Sodergren E."/>
            <person name="Davis P."/>
            <person name="Kerhornou A."/>
            <person name="Nie X."/>
            <person name="Hall N."/>
            <person name="Anjard C."/>
            <person name="Hemphill L."/>
            <person name="Bason N."/>
            <person name="Farbrother P."/>
            <person name="Desany B."/>
            <person name="Just E."/>
            <person name="Morio T."/>
            <person name="Rost R."/>
            <person name="Churcher C."/>
            <person name="Cooper J."/>
            <person name="Haydock S."/>
            <person name="van Driessche N."/>
            <person name="Cronin A."/>
            <person name="Goodhead I."/>
            <person name="Muzny D."/>
            <person name="Mourier T."/>
            <person name="Pain A."/>
            <person name="Lu M."/>
            <person name="Harper D."/>
            <person name="Lindsay R."/>
            <person name="Hauser H."/>
            <person name="James K."/>
            <person name="Quiles M."/>
            <person name="Madan Babu M."/>
            <person name="Saito T."/>
            <person name="Buchrieser C."/>
            <person name="Wardroper A."/>
            <person name="Felder M."/>
            <person name="Thangavelu M."/>
            <person name="Johnson D."/>
            <person name="Knights A."/>
            <person name="Loulseged H."/>
            <person name="Mungall K."/>
            <person name="Oliver K."/>
            <person name="Price C."/>
            <person name="Quail M.A."/>
            <person name="Urushihara H."/>
            <person name="Hernandez J."/>
            <person name="Rabbinowitsch E."/>
            <person name="Steffen D."/>
            <person name="Sanders M."/>
            <person name="Ma J."/>
            <person name="Kohara Y."/>
            <person name="Sharp S."/>
            <person name="Simmonds M."/>
            <person name="Spiegler S."/>
            <person name="Tivey A."/>
            <person name="Sugano S."/>
            <person name="White B."/>
            <person name="Walker D."/>
            <person name="Woodward J."/>
            <person name="Winckler T."/>
            <person name="Tanaka Y."/>
            <person name="Shaulsky G."/>
            <person name="Schleicher M."/>
            <person name="Weinstock G."/>
            <person name="Rosenthal A."/>
            <person name="Cox E.C."/>
            <person name="Chisholm R.L."/>
            <person name="Gibbs R."/>
            <person name="Loomis W.F."/>
            <person name="Platzer M."/>
            <person name="Kay R.R."/>
            <person name="Williams J."/>
            <person name="Dear P.H."/>
            <person name="Noegel A.A."/>
            <person name="Barrell B."/>
            <person name="Kuspa A."/>
        </authorList>
    </citation>
    <scope>NUCLEOTIDE SEQUENCE [LARGE SCALE GENOMIC DNA]</scope>
    <source>
        <strain evidence="5 7">AX4</strain>
    </source>
</reference>
<protein>
    <submittedName>
        <fullName evidence="5">Uncharacterized protein</fullName>
    </submittedName>
</protein>
<dbReference type="Proteomes" id="UP000002195">
    <property type="component" value="Unassembled WGS sequence"/>
</dbReference>
<dbReference type="SMR" id="Q557A4"/>
<evidence type="ECO:0000313" key="7">
    <source>
        <dbReference type="Proteomes" id="UP000002195"/>
    </source>
</evidence>
<dbReference type="InterPro" id="IPR045851">
    <property type="entry name" value="AMP-bd_C_sf"/>
</dbReference>
<evidence type="ECO:0000259" key="4">
    <source>
        <dbReference type="Pfam" id="PF16177"/>
    </source>
</evidence>
<feature type="domain" description="Acetyl-coenzyme A synthetase N-terminal" evidence="4">
    <location>
        <begin position="15"/>
        <end position="64"/>
    </location>
</feature>
<dbReference type="Pfam" id="PF16177">
    <property type="entry name" value="ACAS_N"/>
    <property type="match status" value="1"/>
</dbReference>
<evidence type="ECO:0000256" key="1">
    <source>
        <dbReference type="ARBA" id="ARBA00006432"/>
    </source>
</evidence>
<dbReference type="InterPro" id="IPR042099">
    <property type="entry name" value="ANL_N_sf"/>
</dbReference>
<accession>Q557A4</accession>
<dbReference type="STRING" id="44689.Q557A4"/>
<dbReference type="GO" id="GO:0050218">
    <property type="term" value="F:propionate-CoA ligase activity"/>
    <property type="evidence" value="ECO:0000318"/>
    <property type="project" value="GO_Central"/>
</dbReference>
<comment type="caution">
    <text evidence="5">The sequence shown here is derived from an EMBL/GenBank/DDBJ whole genome shotgun (WGS) entry which is preliminary data.</text>
</comment>
<feature type="domain" description="AMP-dependent synthetase/ligase" evidence="2">
    <location>
        <begin position="75"/>
        <end position="465"/>
    </location>
</feature>
<reference evidence="5 7" key="1">
    <citation type="journal article" date="2002" name="Nature">
        <title>Sequence and analysis of chromosome 2 of Dictyostelium discoideum.</title>
        <authorList>
            <consortium name="Dictyostelium Genome Sequencing Consortium"/>
            <person name="Glockner G."/>
            <person name="Eichinger L."/>
            <person name="Szafranski K."/>
            <person name="Pachebat J.A."/>
            <person name="Bankier A.T."/>
            <person name="Dear P.H."/>
            <person name="Lehmann R."/>
            <person name="Baumgart C."/>
            <person name="Parra G."/>
            <person name="Abril J.F."/>
            <person name="Guigo R."/>
            <person name="Kumpf K."/>
            <person name="Tunggal B."/>
            <person name="Cox E."/>
            <person name="Quail M.A."/>
            <person name="Platzer M."/>
            <person name="Rosenthal A."/>
            <person name="Noegel A.A."/>
        </authorList>
    </citation>
    <scope>NUCLEOTIDE SEQUENCE [LARGE SCALE GENOMIC DNA]</scope>
    <source>
        <strain evidence="5 7">AX4</strain>
    </source>
</reference>
<dbReference type="Gene3D" id="3.30.300.30">
    <property type="match status" value="1"/>
</dbReference>
<dbReference type="PROSITE" id="PS00455">
    <property type="entry name" value="AMP_BINDING"/>
    <property type="match status" value="1"/>
</dbReference>
<gene>
    <name evidence="5" type="primary">aslC-2</name>
    <name evidence="6" type="synonym">aslC-1</name>
    <name evidence="6" type="ORF">DDB_G0273225</name>
    <name evidence="5" type="ORF">DDB_G0273697</name>
</gene>
<dbReference type="InterPro" id="IPR020845">
    <property type="entry name" value="AMP-binding_CS"/>
</dbReference>
<dbReference type="KEGG" id="ddi:DDB_G0273225"/>
<dbReference type="dictyBase" id="DDB_G0273697">
    <property type="gene designation" value="aslC-2"/>
</dbReference>
<dbReference type="InterPro" id="IPR025110">
    <property type="entry name" value="AMP-bd_C"/>
</dbReference>
<dbReference type="SUPFAM" id="SSF56801">
    <property type="entry name" value="Acetyl-CoA synthetase-like"/>
    <property type="match status" value="1"/>
</dbReference>
<evidence type="ECO:0000313" key="6">
    <source>
        <dbReference type="EMBL" id="EAL70830.1"/>
    </source>
</evidence>
<dbReference type="AlphaFoldDB" id="Q557A4"/>
<dbReference type="PANTHER" id="PTHR43347">
    <property type="entry name" value="ACYL-COA SYNTHETASE"/>
    <property type="match status" value="1"/>
</dbReference>
<dbReference type="Gene3D" id="3.40.50.12780">
    <property type="entry name" value="N-terminal domain of ligase-like"/>
    <property type="match status" value="1"/>
</dbReference>
<feature type="domain" description="AMP-binding enzyme C-terminal" evidence="3">
    <location>
        <begin position="530"/>
        <end position="617"/>
    </location>
</feature>
<sequence>MYRLSEPFDYLNDKTYANNEPEAFWDEVAKKLIKWDKMYDKVYSGDEMYPDWFKGGELNTCYNVLDRQVQNPLKRDQDALIYECPYLKKTVKLTYYQLYEKVCEFSRVLLNLNISKNDNVLIYMANTLEPLIAMLSCARIGATHCTIFDGYSVKSLIDRIETITPKLIITTNYGILNDEIITFTPNLKDAIEQSTFKPSNVITLFRNDITSESDLKKVKDIPTIPNTLSWYDEIKKFKENNQSPFYEYVPVESSHPLYIIYTSGTTGNSKAVVRSNGSHMVCLNYFNRYISENNQSTTLLTTSSVGWVSFHGFLYGMLSFGSTFVMYEGGIIKNKHIEVDLWNTIEKHKVTHALSLASAIRYLIKTDPEGTILRSKYDLSNLKEIWIGGEPIEESISEYIEQKLKIKSTRGYGQTEIGITYLYCFGHINIPYYATGLPSIFIRPSIFSDDGKELGVNEIGEIAFKLPMPPSFATTFYKNDEKFKQLFSKFPGYYNPGDLGFKDENGFYTIVSRSDDQIKISGNKVQLNTIETSILKHPSVLECCSIGINDPTCYSVPIALLVLKQQQQQQQDQSTRQIDLNKLHSEINNIITQDIASLAVLRKIVIVNQLPKTKTGKIPRPIISKFLNDSNFLLPDNISNVEIFYEIKELYTKIN</sequence>